<name>A0A2U2AN39_9GAMM</name>
<keyword evidence="3" id="KW-1185">Reference proteome</keyword>
<sequence length="330" mass="34771">MKKLLAVLLSATLATGLSFADEMKKVYVNQIVEHPALDATAKGIRDGLKERGYIEGENLDFIVESAQANVALAAQISTKFVAQNADVTVGIGTPSAQSLVKPAMEGKTKMVFSSITDPVGASLVPALENGNNNVTGMSNYVEVAPQLAMFKEVLPEMKKIGFIYNPGEANSITQLKDLEEAAPDFGLEVVTQSVNRTADVPQAATRLANQTDAIFIYGDNTALAALESIVIAGIKAGKPVFVADTDAVLSGPLAALGPNQYQLGIDTAEMIADILDGQDINTIPVGFPDKMELVINMDTANKLGLTLPKEVVEAAAVIIKDGKAEAVQQN</sequence>
<reference evidence="2 3" key="1">
    <citation type="journal article" date="2018" name="Genome Announc.">
        <title>Ignatzschineria cameli sp. nov., isolated from necrotic foot tissue of dromedaries (Camelus dromedarius) and associated maggots (Wohlfahrtia species) in Dubai.</title>
        <authorList>
            <person name="Tsang C.C."/>
            <person name="Tang J.Y."/>
            <person name="Fong J.Y."/>
            <person name="Kinne J."/>
            <person name="Lee H.H."/>
            <person name="Joseph M."/>
            <person name="Jose S."/>
            <person name="Schuster R.K."/>
            <person name="Tang Y."/>
            <person name="Sivakumar S."/>
            <person name="Chen J.H."/>
            <person name="Teng J.L."/>
            <person name="Lau S.K."/>
            <person name="Wernery U."/>
            <person name="Woo P.C."/>
        </authorList>
    </citation>
    <scope>NUCLEOTIDE SEQUENCE [LARGE SCALE GENOMIC DNA]</scope>
    <source>
        <strain evidence="2 3">KCTC 22643</strain>
    </source>
</reference>
<evidence type="ECO:0000313" key="2">
    <source>
        <dbReference type="EMBL" id="PWD84630.1"/>
    </source>
</evidence>
<dbReference type="Gene3D" id="3.40.50.2300">
    <property type="match status" value="2"/>
</dbReference>
<dbReference type="CDD" id="cd06325">
    <property type="entry name" value="PBP1_ABC_unchar_transporter"/>
    <property type="match status" value="1"/>
</dbReference>
<comment type="caution">
    <text evidence="2">The sequence shown here is derived from an EMBL/GenBank/DDBJ whole genome shotgun (WGS) entry which is preliminary data.</text>
</comment>
<organism evidence="2 3">
    <name type="scientific">Ignatzschineria indica</name>
    <dbReference type="NCBI Taxonomy" id="472583"/>
    <lineage>
        <taxon>Bacteria</taxon>
        <taxon>Pseudomonadati</taxon>
        <taxon>Pseudomonadota</taxon>
        <taxon>Gammaproteobacteria</taxon>
        <taxon>Cardiobacteriales</taxon>
        <taxon>Ignatzschineriaceae</taxon>
        <taxon>Ignatzschineria</taxon>
    </lineage>
</organism>
<dbReference type="AlphaFoldDB" id="A0A2U2AN39"/>
<accession>A0A2U2AN39</accession>
<feature type="chain" id="PRO_5015526061" evidence="1">
    <location>
        <begin position="21"/>
        <end position="330"/>
    </location>
</feature>
<proteinExistence type="predicted"/>
<feature type="signal peptide" evidence="1">
    <location>
        <begin position="1"/>
        <end position="20"/>
    </location>
</feature>
<gene>
    <name evidence="2" type="ORF">DC082_03615</name>
</gene>
<dbReference type="PANTHER" id="PTHR35271">
    <property type="entry name" value="ABC TRANSPORTER, SUBSTRATE-BINDING LIPOPROTEIN-RELATED"/>
    <property type="match status" value="1"/>
</dbReference>
<dbReference type="Proteomes" id="UP000244948">
    <property type="component" value="Unassembled WGS sequence"/>
</dbReference>
<dbReference type="InterPro" id="IPR028082">
    <property type="entry name" value="Peripla_BP_I"/>
</dbReference>
<dbReference type="EMBL" id="QEWR01000002">
    <property type="protein sequence ID" value="PWD84630.1"/>
    <property type="molecule type" value="Genomic_DNA"/>
</dbReference>
<dbReference type="Pfam" id="PF04392">
    <property type="entry name" value="ABC_sub_bind"/>
    <property type="match status" value="1"/>
</dbReference>
<evidence type="ECO:0000256" key="1">
    <source>
        <dbReference type="SAM" id="SignalP"/>
    </source>
</evidence>
<dbReference type="InterPro" id="IPR007487">
    <property type="entry name" value="ABC_transpt-TYRBP-like"/>
</dbReference>
<evidence type="ECO:0000313" key="3">
    <source>
        <dbReference type="Proteomes" id="UP000244948"/>
    </source>
</evidence>
<dbReference type="RefSeq" id="WP_109235792.1">
    <property type="nucleotide sequence ID" value="NZ_BMXZ01000001.1"/>
</dbReference>
<dbReference type="SUPFAM" id="SSF53822">
    <property type="entry name" value="Periplasmic binding protein-like I"/>
    <property type="match status" value="1"/>
</dbReference>
<dbReference type="PANTHER" id="PTHR35271:SF1">
    <property type="entry name" value="ABC TRANSPORTER, SUBSTRATE-BINDING LIPOPROTEIN"/>
    <property type="match status" value="1"/>
</dbReference>
<protein>
    <submittedName>
        <fullName evidence="2">ABC transporter substrate-binding protein</fullName>
    </submittedName>
</protein>
<keyword evidence="1" id="KW-0732">Signal</keyword>